<sequence>MMKRSGLLVGLALAWLSLGAQASDMAATQEGHAARGIFLGYDEAEHRVTIAHEAVPEVMMAMRMHLALPDGEPTPDFSVGDKVAFQMFSRVENGRTWYAKELEALPAETELSLPPALRDKIGL</sequence>
<feature type="signal peptide" evidence="1">
    <location>
        <begin position="1"/>
        <end position="22"/>
    </location>
</feature>
<proteinExistence type="predicted"/>
<dbReference type="Proteomes" id="UP000198525">
    <property type="component" value="Unassembled WGS sequence"/>
</dbReference>
<dbReference type="EMBL" id="FNES01000002">
    <property type="protein sequence ID" value="SDI95003.1"/>
    <property type="molecule type" value="Genomic_DNA"/>
</dbReference>
<evidence type="ECO:0000256" key="1">
    <source>
        <dbReference type="SAM" id="SignalP"/>
    </source>
</evidence>
<keyword evidence="1" id="KW-0732">Signal</keyword>
<gene>
    <name evidence="2" type="ORF">SAMN04487954_102169</name>
</gene>
<dbReference type="RefSeq" id="WP_176761436.1">
    <property type="nucleotide sequence ID" value="NZ_FNES01000002.1"/>
</dbReference>
<dbReference type="Gene3D" id="2.40.50.320">
    <property type="entry name" value="Copper binding periplasmic protein CusF"/>
    <property type="match status" value="1"/>
</dbReference>
<dbReference type="Pfam" id="PF11604">
    <property type="entry name" value="CusF_Ec"/>
    <property type="match status" value="1"/>
</dbReference>
<dbReference type="AlphaFoldDB" id="A0A1G8PRD0"/>
<evidence type="ECO:0000313" key="3">
    <source>
        <dbReference type="Proteomes" id="UP000198525"/>
    </source>
</evidence>
<organism evidence="2 3">
    <name type="scientific">Billgrantia gudaonensis</name>
    <dbReference type="NCBI Taxonomy" id="376427"/>
    <lineage>
        <taxon>Bacteria</taxon>
        <taxon>Pseudomonadati</taxon>
        <taxon>Pseudomonadota</taxon>
        <taxon>Gammaproteobacteria</taxon>
        <taxon>Oceanospirillales</taxon>
        <taxon>Halomonadaceae</taxon>
        <taxon>Billgrantia</taxon>
    </lineage>
</organism>
<keyword evidence="3" id="KW-1185">Reference proteome</keyword>
<dbReference type="STRING" id="376427.SAMN04487954_102169"/>
<feature type="chain" id="PRO_5011638140" evidence="1">
    <location>
        <begin position="23"/>
        <end position="123"/>
    </location>
</feature>
<accession>A0A1G8PRD0</accession>
<reference evidence="2 3" key="1">
    <citation type="submission" date="2016-10" db="EMBL/GenBank/DDBJ databases">
        <authorList>
            <person name="de Groot N.N."/>
        </authorList>
    </citation>
    <scope>NUCLEOTIDE SEQUENCE [LARGE SCALE GENOMIC DNA]</scope>
    <source>
        <strain evidence="2 3">CGMCC 1.6133</strain>
    </source>
</reference>
<dbReference type="InterPro" id="IPR042230">
    <property type="entry name" value="CusF_sf"/>
</dbReference>
<name>A0A1G8PRD0_9GAMM</name>
<dbReference type="InterPro" id="IPR021647">
    <property type="entry name" value="CusF_Ec"/>
</dbReference>
<protein>
    <submittedName>
        <fullName evidence="2">Cu and Ag efflux protein CusF</fullName>
    </submittedName>
</protein>
<evidence type="ECO:0000313" key="2">
    <source>
        <dbReference type="EMBL" id="SDI95003.1"/>
    </source>
</evidence>